<evidence type="ECO:0000313" key="3">
    <source>
        <dbReference type="Proteomes" id="UP000800036"/>
    </source>
</evidence>
<feature type="region of interest" description="Disordered" evidence="1">
    <location>
        <begin position="270"/>
        <end position="299"/>
    </location>
</feature>
<dbReference type="AlphaFoldDB" id="A0A6A5ULP5"/>
<organism evidence="2 3">
    <name type="scientific">Bimuria novae-zelandiae CBS 107.79</name>
    <dbReference type="NCBI Taxonomy" id="1447943"/>
    <lineage>
        <taxon>Eukaryota</taxon>
        <taxon>Fungi</taxon>
        <taxon>Dikarya</taxon>
        <taxon>Ascomycota</taxon>
        <taxon>Pezizomycotina</taxon>
        <taxon>Dothideomycetes</taxon>
        <taxon>Pleosporomycetidae</taxon>
        <taxon>Pleosporales</taxon>
        <taxon>Massarineae</taxon>
        <taxon>Didymosphaeriaceae</taxon>
        <taxon>Bimuria</taxon>
    </lineage>
</organism>
<accession>A0A6A5ULP5</accession>
<proteinExistence type="predicted"/>
<name>A0A6A5ULP5_9PLEO</name>
<evidence type="ECO:0000256" key="1">
    <source>
        <dbReference type="SAM" id="MobiDB-lite"/>
    </source>
</evidence>
<feature type="region of interest" description="Disordered" evidence="1">
    <location>
        <begin position="12"/>
        <end position="47"/>
    </location>
</feature>
<dbReference type="EMBL" id="ML976765">
    <property type="protein sequence ID" value="KAF1965270.1"/>
    <property type="molecule type" value="Genomic_DNA"/>
</dbReference>
<sequence length="299" mass="32753">MRVGGCRTLIKNYSNVDGNSSPPPPLDLSKPYSRTGPPPNSILSPAKDDTYTDPLASAFQPTQKPCFADLEWPVWDQGIFDRDNRALDNAHELAFIAVTLYTRRAVNYDRLEPLSALLDKATLNFLGGWGINGVTLTRDEVLSEVEGDQELLLSFFSGVLYAIEKLRKTEVPQGVCEDNMRELVDAFEAHAHEHFVAMVHLVPGSGGGAKCGRSGWSSGGGCRAGQGRGADDTTGEDTADEVVVRFFEEGYEGRDTEEEEETELLLFLGEYNDEHAGEEVIEGTENGDRNGSDKDEDTN</sequence>
<reference evidence="2" key="1">
    <citation type="journal article" date="2020" name="Stud. Mycol.">
        <title>101 Dothideomycetes genomes: a test case for predicting lifestyles and emergence of pathogens.</title>
        <authorList>
            <person name="Haridas S."/>
            <person name="Albert R."/>
            <person name="Binder M."/>
            <person name="Bloem J."/>
            <person name="Labutti K."/>
            <person name="Salamov A."/>
            <person name="Andreopoulos B."/>
            <person name="Baker S."/>
            <person name="Barry K."/>
            <person name="Bills G."/>
            <person name="Bluhm B."/>
            <person name="Cannon C."/>
            <person name="Castanera R."/>
            <person name="Culley D."/>
            <person name="Daum C."/>
            <person name="Ezra D."/>
            <person name="Gonzalez J."/>
            <person name="Henrissat B."/>
            <person name="Kuo A."/>
            <person name="Liang C."/>
            <person name="Lipzen A."/>
            <person name="Lutzoni F."/>
            <person name="Magnuson J."/>
            <person name="Mondo S."/>
            <person name="Nolan M."/>
            <person name="Ohm R."/>
            <person name="Pangilinan J."/>
            <person name="Park H.-J."/>
            <person name="Ramirez L."/>
            <person name="Alfaro M."/>
            <person name="Sun H."/>
            <person name="Tritt A."/>
            <person name="Yoshinaga Y."/>
            <person name="Zwiers L.-H."/>
            <person name="Turgeon B."/>
            <person name="Goodwin S."/>
            <person name="Spatafora J."/>
            <person name="Crous P."/>
            <person name="Grigoriev I."/>
        </authorList>
    </citation>
    <scope>NUCLEOTIDE SEQUENCE</scope>
    <source>
        <strain evidence="2">CBS 107.79</strain>
    </source>
</reference>
<dbReference type="Proteomes" id="UP000800036">
    <property type="component" value="Unassembled WGS sequence"/>
</dbReference>
<gene>
    <name evidence="2" type="ORF">BU23DRAFT_574991</name>
</gene>
<protein>
    <submittedName>
        <fullName evidence="2">Uncharacterized protein</fullName>
    </submittedName>
</protein>
<dbReference type="OrthoDB" id="3791925at2759"/>
<evidence type="ECO:0000313" key="2">
    <source>
        <dbReference type="EMBL" id="KAF1965270.1"/>
    </source>
</evidence>
<keyword evidence="3" id="KW-1185">Reference proteome</keyword>